<dbReference type="PANTHER" id="PTHR30160">
    <property type="entry name" value="TETRAACYLDISACCHARIDE 4'-KINASE-RELATED"/>
    <property type="match status" value="1"/>
</dbReference>
<reference evidence="3 4" key="1">
    <citation type="journal article" date="2014" name="Genome Announc.">
        <title>Draft Genome Sequence of Amycolatopsis lurida NRRL 2430, Producer of the Glycopeptide Family Antibiotic Ristocetin.</title>
        <authorList>
            <person name="Kwun M.J."/>
            <person name="Hong H.J."/>
        </authorList>
    </citation>
    <scope>NUCLEOTIDE SEQUENCE [LARGE SCALE GENOMIC DNA]</scope>
    <source>
        <strain evidence="3 4">NRRL 2430</strain>
    </source>
</reference>
<evidence type="ECO:0000256" key="1">
    <source>
        <dbReference type="ARBA" id="ARBA00022676"/>
    </source>
</evidence>
<dbReference type="InterPro" id="IPR051199">
    <property type="entry name" value="LPS_LOS_Heptosyltrfase"/>
</dbReference>
<dbReference type="SUPFAM" id="SSF53756">
    <property type="entry name" value="UDP-Glycosyltransferase/glycogen phosphorylase"/>
    <property type="match status" value="1"/>
</dbReference>
<dbReference type="CDD" id="cd03789">
    <property type="entry name" value="GT9_LPS_heptosyltransferase"/>
    <property type="match status" value="1"/>
</dbReference>
<organism evidence="3 4">
    <name type="scientific">Amycolatopsis lurida NRRL 2430</name>
    <dbReference type="NCBI Taxonomy" id="1460371"/>
    <lineage>
        <taxon>Bacteria</taxon>
        <taxon>Bacillati</taxon>
        <taxon>Actinomycetota</taxon>
        <taxon>Actinomycetes</taxon>
        <taxon>Pseudonocardiales</taxon>
        <taxon>Pseudonocardiaceae</taxon>
        <taxon>Amycolatopsis</taxon>
    </lineage>
</organism>
<keyword evidence="1" id="KW-0328">Glycosyltransferase</keyword>
<dbReference type="GO" id="GO:0008713">
    <property type="term" value="F:ADP-heptose-lipopolysaccharide heptosyltransferase activity"/>
    <property type="evidence" value="ECO:0007669"/>
    <property type="project" value="TreeGrafter"/>
</dbReference>
<dbReference type="Proteomes" id="UP000256220">
    <property type="component" value="Unassembled WGS sequence"/>
</dbReference>
<sequence>MAVTGGILVLRALGLGDLLTAIPALRALRRAFDGERLVLAAPEKLRDIVELIDAVDELLPTAGLGELSWPGEPPRLAVNLHGRGPESIHDLLAQDPLELITHRHPDFPGVDGPDWPAEAHEVDRWCRLLEAARIPADRTDLALPPPPGPSPAAGAVVIHPGAAFAARRWPPDRYARVARALSGSHRVVVTGNAAEAPLAREIAEAAGLPAESVLAGDGLAELAATVAEARLVICGDTGVGHLATAYGTPSVLLFGPTPPRLWGPPPEARQHTVLWVGDVGDPHGEAPDPGLLLLREERVLSAAEGLLAAGASRG</sequence>
<dbReference type="EMBL" id="JFBM01000052">
    <property type="protein sequence ID" value="KFU75921.1"/>
    <property type="molecule type" value="Genomic_DNA"/>
</dbReference>
<protein>
    <submittedName>
        <fullName evidence="3">Glycosyl transferase</fullName>
    </submittedName>
</protein>
<dbReference type="AlphaFoldDB" id="A0A2P2FGS5"/>
<name>A0A2P2FGS5_AMYLU</name>
<evidence type="ECO:0000256" key="2">
    <source>
        <dbReference type="ARBA" id="ARBA00022679"/>
    </source>
</evidence>
<dbReference type="RefSeq" id="WP_034323056.1">
    <property type="nucleotide sequence ID" value="NZ_JFBM01000052.1"/>
</dbReference>
<accession>A0A2P2FGS5</accession>
<evidence type="ECO:0000313" key="4">
    <source>
        <dbReference type="Proteomes" id="UP000256220"/>
    </source>
</evidence>
<dbReference type="InterPro" id="IPR002201">
    <property type="entry name" value="Glyco_trans_9"/>
</dbReference>
<keyword evidence="4" id="KW-1185">Reference proteome</keyword>
<dbReference type="GO" id="GO:0009244">
    <property type="term" value="P:lipopolysaccharide core region biosynthetic process"/>
    <property type="evidence" value="ECO:0007669"/>
    <property type="project" value="TreeGrafter"/>
</dbReference>
<evidence type="ECO:0000313" key="3">
    <source>
        <dbReference type="EMBL" id="KFU75921.1"/>
    </source>
</evidence>
<comment type="caution">
    <text evidence="3">The sequence shown here is derived from an EMBL/GenBank/DDBJ whole genome shotgun (WGS) entry which is preliminary data.</text>
</comment>
<dbReference type="PANTHER" id="PTHR30160:SF1">
    <property type="entry name" value="LIPOPOLYSACCHARIDE 1,2-N-ACETYLGLUCOSAMINETRANSFERASE-RELATED"/>
    <property type="match status" value="1"/>
</dbReference>
<dbReference type="Gene3D" id="3.40.50.2000">
    <property type="entry name" value="Glycogen Phosphorylase B"/>
    <property type="match status" value="2"/>
</dbReference>
<dbReference type="Pfam" id="PF01075">
    <property type="entry name" value="Glyco_transf_9"/>
    <property type="match status" value="1"/>
</dbReference>
<proteinExistence type="predicted"/>
<keyword evidence="2 3" id="KW-0808">Transferase</keyword>
<gene>
    <name evidence="3" type="ORF">BB31_38660</name>
</gene>
<dbReference type="GO" id="GO:0005829">
    <property type="term" value="C:cytosol"/>
    <property type="evidence" value="ECO:0007669"/>
    <property type="project" value="TreeGrafter"/>
</dbReference>